<gene>
    <name evidence="2" type="ORF">SAMN05216186_107167</name>
</gene>
<proteinExistence type="predicted"/>
<dbReference type="Pfam" id="PF20283">
    <property type="entry name" value="CTD7"/>
    <property type="match status" value="1"/>
</dbReference>
<reference evidence="2 3" key="1">
    <citation type="submission" date="2016-10" db="EMBL/GenBank/DDBJ databases">
        <authorList>
            <person name="de Groot N.N."/>
        </authorList>
    </citation>
    <scope>NUCLEOTIDE SEQUENCE [LARGE SCALE GENOMIC DNA]</scope>
    <source>
        <strain evidence="2 3">JCM 21544</strain>
    </source>
</reference>
<dbReference type="AlphaFoldDB" id="A0A1G9C9Z8"/>
<name>A0A1G9C9Z8_9PSED</name>
<evidence type="ECO:0000259" key="1">
    <source>
        <dbReference type="Pfam" id="PF20283"/>
    </source>
</evidence>
<evidence type="ECO:0000313" key="3">
    <source>
        <dbReference type="Proteomes" id="UP000198706"/>
    </source>
</evidence>
<dbReference type="EMBL" id="FNFD01000007">
    <property type="protein sequence ID" value="SDK48489.1"/>
    <property type="molecule type" value="Genomic_DNA"/>
</dbReference>
<dbReference type="Proteomes" id="UP000198706">
    <property type="component" value="Unassembled WGS sequence"/>
</dbReference>
<dbReference type="InterPro" id="IPR046913">
    <property type="entry name" value="ABC-3C_CTD7"/>
</dbReference>
<evidence type="ECO:0000313" key="2">
    <source>
        <dbReference type="EMBL" id="SDK48489.1"/>
    </source>
</evidence>
<keyword evidence="3" id="KW-1185">Reference proteome</keyword>
<protein>
    <recommendedName>
        <fullName evidence="1">ABC-three component systems C-terminal domain-containing protein</fullName>
    </recommendedName>
</protein>
<sequence>MALCYHFQCSSLNQTQQREALERLTDNTGTNVLHEATAAALGFYFQSQFALLTLISQMTSEAAVAVERLDDVELKVNGQSLLFQLKHSIQSNPPAVTLGSVAFWKTIKVWIDVLPLVSLADTTFHLVSVGKVPVDSPLAALCDPNSDRQALLLAMEEEADRVIAERAKAKEAGIKLPHTARGPGCDAFLKLEPSARLSLLRRVIIQQDSRTIGQIPAEVARRLHIIPRLQRQQAAERLLQWWDQQVVFSLCGKRERVIQRSEMEQQISSIIADLEDGTLVAEFTNFTQPEDYEPDGMLTRQIELVNGRASDIAKAIRAQWRAKEQRSSWINNNPRMRSTIASYDSVLTERWSDRHTQMVEDCADLEPAQVEAKGLELLRWTHELAPNQVEPIAHGWSAHYYVQGTYQVLAIDLHVGWHADYLKLLKD</sequence>
<organism evidence="2 3">
    <name type="scientific">Pseudomonas indica</name>
    <dbReference type="NCBI Taxonomy" id="137658"/>
    <lineage>
        <taxon>Bacteria</taxon>
        <taxon>Pseudomonadati</taxon>
        <taxon>Pseudomonadota</taxon>
        <taxon>Gammaproteobacteria</taxon>
        <taxon>Pseudomonadales</taxon>
        <taxon>Pseudomonadaceae</taxon>
        <taxon>Pseudomonas</taxon>
    </lineage>
</organism>
<feature type="domain" description="ABC-three component systems C-terminal" evidence="1">
    <location>
        <begin position="300"/>
        <end position="424"/>
    </location>
</feature>
<accession>A0A1G9C9Z8</accession>